<feature type="compositionally biased region" description="Polar residues" evidence="2">
    <location>
        <begin position="16"/>
        <end position="26"/>
    </location>
</feature>
<dbReference type="CDD" id="cd22386">
    <property type="entry name" value="KH-I_KHDC4_rpt2"/>
    <property type="match status" value="1"/>
</dbReference>
<comment type="caution">
    <text evidence="4">The sequence shown here is derived from an EMBL/GenBank/DDBJ whole genome shotgun (WGS) entry which is preliminary data.</text>
</comment>
<dbReference type="InterPro" id="IPR036612">
    <property type="entry name" value="KH_dom_type_1_sf"/>
</dbReference>
<dbReference type="PROSITE" id="PS50084">
    <property type="entry name" value="KH_TYPE_1"/>
    <property type="match status" value="1"/>
</dbReference>
<dbReference type="InterPro" id="IPR055256">
    <property type="entry name" value="KH_1_KHDC4/BBP-like"/>
</dbReference>
<evidence type="ECO:0000256" key="2">
    <source>
        <dbReference type="SAM" id="MobiDB-lite"/>
    </source>
</evidence>
<feature type="region of interest" description="Disordered" evidence="2">
    <location>
        <begin position="1"/>
        <end position="80"/>
    </location>
</feature>
<dbReference type="InterPro" id="IPR047889">
    <property type="entry name" value="KHDC4_KH-I_second"/>
</dbReference>
<dbReference type="SMART" id="SM00322">
    <property type="entry name" value="KH"/>
    <property type="match status" value="1"/>
</dbReference>
<keyword evidence="5" id="KW-1185">Reference proteome</keyword>
<feature type="region of interest" description="Disordered" evidence="2">
    <location>
        <begin position="407"/>
        <end position="460"/>
    </location>
</feature>
<proteinExistence type="predicted"/>
<feature type="region of interest" description="Disordered" evidence="2">
    <location>
        <begin position="322"/>
        <end position="375"/>
    </location>
</feature>
<name>A0AAD5XMM2_9FUNG</name>
<sequence length="460" mass="49294">MPQHGMLSAKDHPPSEQASTEQPNPTQKKKRKWDITADDGHDQEQEGAPRKEVKLKPEDSVSPAVQSSESTEDAARAAMERATAAALKLNAQLGTPASQSASAGPDGLSSSGASRAPGPVEEFFEDVPINDIKNRYLLTKGATQSMIKHDTGADVTTRGKYYPDKNLATPAEPPLYLHVSASTQKSLDDALKAINELINSAPPQFEERRHSGVDRPPPMARPVLSERVYVGIEPDRNFNVRPKIVGPQGQYVKHIQQETQTKVQLKGRGSGFIEHDTGMEANDALHIHVTGFSEQGVEAAKKLCEDLIDTVKLDYQRTLEQRRARPAPYHGPPQHHGYGSPGGWGGHGSGGYGGWEQQPAQQFQQHQQPPPPAAAGYAADPYAAWGGYEAYAHYYYSYGYAPPAVAAQPIPGSEQAPPPPPTESAAPPPPPPSSSSPPPPPPPALANNYPSGAPPPPPSS</sequence>
<reference evidence="4" key="1">
    <citation type="submission" date="2020-05" db="EMBL/GenBank/DDBJ databases">
        <title>Phylogenomic resolution of chytrid fungi.</title>
        <authorList>
            <person name="Stajich J.E."/>
            <person name="Amses K."/>
            <person name="Simmons R."/>
            <person name="Seto K."/>
            <person name="Myers J."/>
            <person name="Bonds A."/>
            <person name="Quandt C.A."/>
            <person name="Barry K."/>
            <person name="Liu P."/>
            <person name="Grigoriev I."/>
            <person name="Longcore J.E."/>
            <person name="James T.Y."/>
        </authorList>
    </citation>
    <scope>NUCLEOTIDE SEQUENCE</scope>
    <source>
        <strain evidence="4">JEL0379</strain>
    </source>
</reference>
<accession>A0AAD5XMM2</accession>
<dbReference type="InterPro" id="IPR031121">
    <property type="entry name" value="RIK/BLOM7"/>
</dbReference>
<dbReference type="FunFam" id="3.30.1370.10:FF:000037">
    <property type="entry name" value="KH domain protein"/>
    <property type="match status" value="1"/>
</dbReference>
<dbReference type="Gene3D" id="3.30.1370.10">
    <property type="entry name" value="K Homology domain, type 1"/>
    <property type="match status" value="2"/>
</dbReference>
<dbReference type="Pfam" id="PF23469">
    <property type="entry name" value="KH_12"/>
    <property type="match status" value="1"/>
</dbReference>
<dbReference type="InterPro" id="IPR004087">
    <property type="entry name" value="KH_dom"/>
</dbReference>
<dbReference type="AlphaFoldDB" id="A0AAD5XMM2"/>
<dbReference type="CDD" id="cd22385">
    <property type="entry name" value="KH-I_KHDC4_rpt1"/>
    <property type="match status" value="1"/>
</dbReference>
<organism evidence="4 5">
    <name type="scientific">Geranomyces variabilis</name>
    <dbReference type="NCBI Taxonomy" id="109894"/>
    <lineage>
        <taxon>Eukaryota</taxon>
        <taxon>Fungi</taxon>
        <taxon>Fungi incertae sedis</taxon>
        <taxon>Chytridiomycota</taxon>
        <taxon>Chytridiomycota incertae sedis</taxon>
        <taxon>Chytridiomycetes</taxon>
        <taxon>Spizellomycetales</taxon>
        <taxon>Powellomycetaceae</taxon>
        <taxon>Geranomyces</taxon>
    </lineage>
</organism>
<feature type="compositionally biased region" description="Low complexity" evidence="2">
    <location>
        <begin position="355"/>
        <end position="367"/>
    </location>
</feature>
<evidence type="ECO:0000313" key="5">
    <source>
        <dbReference type="Proteomes" id="UP001212152"/>
    </source>
</evidence>
<gene>
    <name evidence="4" type="ORF">HDU87_003307</name>
</gene>
<keyword evidence="1" id="KW-0694">RNA-binding</keyword>
<feature type="compositionally biased region" description="Polar residues" evidence="2">
    <location>
        <begin position="95"/>
        <end position="113"/>
    </location>
</feature>
<dbReference type="EMBL" id="JADGJQ010000024">
    <property type="protein sequence ID" value="KAJ3178752.1"/>
    <property type="molecule type" value="Genomic_DNA"/>
</dbReference>
<feature type="region of interest" description="Disordered" evidence="2">
    <location>
        <begin position="95"/>
        <end position="121"/>
    </location>
</feature>
<dbReference type="InterPro" id="IPR047890">
    <property type="entry name" value="KHDC4_KH-I_first"/>
</dbReference>
<dbReference type="GO" id="GO:0005634">
    <property type="term" value="C:nucleus"/>
    <property type="evidence" value="ECO:0007669"/>
    <property type="project" value="InterPro"/>
</dbReference>
<dbReference type="PANTHER" id="PTHR15744">
    <property type="entry name" value="BLOM7"/>
    <property type="match status" value="1"/>
</dbReference>
<evidence type="ECO:0000259" key="3">
    <source>
        <dbReference type="SMART" id="SM00322"/>
    </source>
</evidence>
<dbReference type="Pfam" id="PF22675">
    <property type="entry name" value="KH-I_KHDC4-BBP"/>
    <property type="match status" value="1"/>
</dbReference>
<feature type="compositionally biased region" description="Basic and acidic residues" evidence="2">
    <location>
        <begin position="33"/>
        <end position="59"/>
    </location>
</feature>
<feature type="compositionally biased region" description="Gly residues" evidence="2">
    <location>
        <begin position="339"/>
        <end position="354"/>
    </location>
</feature>
<evidence type="ECO:0000256" key="1">
    <source>
        <dbReference type="PROSITE-ProRule" id="PRU00117"/>
    </source>
</evidence>
<dbReference type="PANTHER" id="PTHR15744:SF0">
    <property type="entry name" value="KH HOMOLOGY DOMAIN-CONTAINING PROTEIN 4"/>
    <property type="match status" value="1"/>
</dbReference>
<dbReference type="Proteomes" id="UP001212152">
    <property type="component" value="Unassembled WGS sequence"/>
</dbReference>
<dbReference type="GO" id="GO:0003723">
    <property type="term" value="F:RNA binding"/>
    <property type="evidence" value="ECO:0007669"/>
    <property type="project" value="UniProtKB-UniRule"/>
</dbReference>
<evidence type="ECO:0000313" key="4">
    <source>
        <dbReference type="EMBL" id="KAJ3178752.1"/>
    </source>
</evidence>
<protein>
    <recommendedName>
        <fullName evidence="3">K Homology domain-containing protein</fullName>
    </recommendedName>
</protein>
<feature type="domain" description="K Homology" evidence="3">
    <location>
        <begin position="224"/>
        <end position="309"/>
    </location>
</feature>
<dbReference type="SUPFAM" id="SSF54791">
    <property type="entry name" value="Eukaryotic type KH-domain (KH-domain type I)"/>
    <property type="match status" value="2"/>
</dbReference>
<feature type="compositionally biased region" description="Pro residues" evidence="2">
    <location>
        <begin position="416"/>
        <end position="444"/>
    </location>
</feature>
<dbReference type="InterPro" id="IPR056149">
    <property type="entry name" value="PRP5/DDX46/KHDC4_KH"/>
</dbReference>